<evidence type="ECO:0000313" key="2">
    <source>
        <dbReference type="EMBL" id="CAM37155.1"/>
    </source>
</evidence>
<gene>
    <name evidence="2" type="ORF">LBRM_08_0670</name>
</gene>
<evidence type="ECO:0000313" key="3">
    <source>
        <dbReference type="Proteomes" id="UP000007258"/>
    </source>
</evidence>
<dbReference type="OMA" id="LLMTAWC"/>
<dbReference type="Proteomes" id="UP000007258">
    <property type="component" value="Chromosome 8"/>
</dbReference>
<keyword evidence="3" id="KW-1185">Reference proteome</keyword>
<protein>
    <submittedName>
        <fullName evidence="2">Amastin-like protein</fullName>
    </submittedName>
</protein>
<dbReference type="RefSeq" id="XP_001562126.1">
    <property type="nucleotide sequence ID" value="XM_001562076.1"/>
</dbReference>
<dbReference type="PANTHER" id="PTHR33297:SF4">
    <property type="entry name" value="AMASTIN"/>
    <property type="match status" value="1"/>
</dbReference>
<dbReference type="VEuPathDB" id="TriTrypDB:LbrM.08.0670"/>
<dbReference type="InParanoid" id="A4H5D1"/>
<feature type="transmembrane region" description="Helical" evidence="1">
    <location>
        <begin position="83"/>
        <end position="104"/>
    </location>
</feature>
<evidence type="ECO:0000256" key="1">
    <source>
        <dbReference type="SAM" id="Phobius"/>
    </source>
</evidence>
<dbReference type="KEGG" id="lbz:LBRM_08_0670"/>
<name>A4H5D1_LEIBR</name>
<dbReference type="Pfam" id="PF07344">
    <property type="entry name" value="Amastin"/>
    <property type="match status" value="1"/>
</dbReference>
<keyword evidence="1" id="KW-0472">Membrane</keyword>
<dbReference type="InterPro" id="IPR009944">
    <property type="entry name" value="Amastin"/>
</dbReference>
<dbReference type="EMBL" id="FR798982">
    <property type="protein sequence ID" value="CAM37155.1"/>
    <property type="molecule type" value="Genomic_DNA"/>
</dbReference>
<keyword evidence="1" id="KW-0812">Transmembrane</keyword>
<dbReference type="STRING" id="5660.A4H5D1"/>
<reference evidence="2 3" key="1">
    <citation type="journal article" date="2007" name="Nat. Genet.">
        <title>Comparative genomic analysis of three Leishmania species that cause diverse human disease.</title>
        <authorList>
            <person name="Peacock C.S."/>
            <person name="Seeger K."/>
            <person name="Harris D."/>
            <person name="Murphy L."/>
            <person name="Ruiz J.C."/>
            <person name="Quail M.A."/>
            <person name="Peters N."/>
            <person name="Adlem E."/>
            <person name="Tivey A."/>
            <person name="Aslett M."/>
            <person name="Kerhornou A."/>
            <person name="Ivens A."/>
            <person name="Fraser A."/>
            <person name="Rajandream M.A."/>
            <person name="Carver T."/>
            <person name="Norbertczak H."/>
            <person name="Chillingworth T."/>
            <person name="Hance Z."/>
            <person name="Jagels K."/>
            <person name="Moule S."/>
            <person name="Ormond D."/>
            <person name="Rutter S."/>
            <person name="Squares R."/>
            <person name="Whitehead S."/>
            <person name="Rabbinowitsch E."/>
            <person name="Arrowsmith C."/>
            <person name="White B."/>
            <person name="Thurston S."/>
            <person name="Bringaud F."/>
            <person name="Baldauf S.L."/>
            <person name="Faulconbridge A."/>
            <person name="Jeffares D."/>
            <person name="Depledge D.P."/>
            <person name="Oyola S.O."/>
            <person name="Hilley J.D."/>
            <person name="Brito L.O."/>
            <person name="Tosi L.R."/>
            <person name="Barrell B."/>
            <person name="Cruz A.K."/>
            <person name="Mottram J.C."/>
            <person name="Smith D.F."/>
            <person name="Berriman M."/>
        </authorList>
    </citation>
    <scope>NUCLEOTIDE SEQUENCE [LARGE SCALE GENOMIC DNA]</scope>
    <source>
        <strain evidence="2 3">MHOM/BR/75/M2904</strain>
    </source>
</reference>
<feature type="transmembrane region" description="Helical" evidence="1">
    <location>
        <begin position="7"/>
        <end position="32"/>
    </location>
</feature>
<dbReference type="PANTHER" id="PTHR33297">
    <property type="entry name" value="AMASTIN-LIKE SURFACE PROTEIN-LIKE PROTEIN-RELATED"/>
    <property type="match status" value="1"/>
</dbReference>
<sequence>MAWSIGLLIYVVVQFVAFLLVLVATPIDMYWFRIGSVRSFFPNHCITLWGVKVVCSNLAYESSSDAEWALCPTRRDRFRAAQAFAVISIFVYLAAFLLGVIMLFCCRRLRWVCLALNSVGAVTLWIVWACMAVAYHKNEGPDCEPIKEFYTYGAGFVLLVLVWLLDILNIPVLLFLCQDSGSGENGKETENKSQK</sequence>
<keyword evidence="1" id="KW-1133">Transmembrane helix</keyword>
<accession>A4H5D1</accession>
<dbReference type="AlphaFoldDB" id="A4H5D1"/>
<organism evidence="2 3">
    <name type="scientific">Leishmania braziliensis</name>
    <dbReference type="NCBI Taxonomy" id="5660"/>
    <lineage>
        <taxon>Eukaryota</taxon>
        <taxon>Discoba</taxon>
        <taxon>Euglenozoa</taxon>
        <taxon>Kinetoplastea</taxon>
        <taxon>Metakinetoplastina</taxon>
        <taxon>Trypanosomatida</taxon>
        <taxon>Trypanosomatidae</taxon>
        <taxon>Leishmaniinae</taxon>
        <taxon>Leishmania</taxon>
        <taxon>Leishmania braziliensis species complex</taxon>
    </lineage>
</organism>
<reference evidence="2 3" key="2">
    <citation type="journal article" date="2011" name="Genome Res.">
        <title>Chromosome and gene copy number variation allow major structural change between species and strains of Leishmania.</title>
        <authorList>
            <person name="Rogers M.B."/>
            <person name="Hilley J.D."/>
            <person name="Dickens N.J."/>
            <person name="Wilkes J."/>
            <person name="Bates P.A."/>
            <person name="Depledge D.P."/>
            <person name="Harris D."/>
            <person name="Her Y."/>
            <person name="Herzyk P."/>
            <person name="Imamura H."/>
            <person name="Otto T.D."/>
            <person name="Sanders M."/>
            <person name="Seeger K."/>
            <person name="Dujardin J.C."/>
            <person name="Berriman M."/>
            <person name="Smith D.F."/>
            <person name="Hertz-Fowler C."/>
            <person name="Mottram J.C."/>
        </authorList>
    </citation>
    <scope>NUCLEOTIDE SEQUENCE [LARGE SCALE GENOMIC DNA]</scope>
    <source>
        <strain evidence="2 3">MHOM/BR/75/M2904</strain>
    </source>
</reference>
<feature type="transmembrane region" description="Helical" evidence="1">
    <location>
        <begin position="111"/>
        <end position="135"/>
    </location>
</feature>
<feature type="transmembrane region" description="Helical" evidence="1">
    <location>
        <begin position="155"/>
        <end position="177"/>
    </location>
</feature>
<dbReference type="GeneID" id="5413064"/>
<proteinExistence type="predicted"/>